<keyword evidence="5 8" id="KW-0732">Signal</keyword>
<comment type="caution">
    <text evidence="9">The sequence shown here is derived from an EMBL/GenBank/DDBJ whole genome shotgun (WGS) entry which is preliminary data.</text>
</comment>
<evidence type="ECO:0000256" key="3">
    <source>
        <dbReference type="ARBA" id="ARBA00017453"/>
    </source>
</evidence>
<dbReference type="Proteomes" id="UP001328107">
    <property type="component" value="Unassembled WGS sequence"/>
</dbReference>
<dbReference type="InterPro" id="IPR008632">
    <property type="entry name" value="Gp-FAR-1"/>
</dbReference>
<feature type="chain" id="PRO_5042847581" description="Fatty-acid and retinol-binding protein 1" evidence="8">
    <location>
        <begin position="18"/>
        <end position="173"/>
    </location>
</feature>
<keyword evidence="4" id="KW-0964">Secreted</keyword>
<comment type="subcellular location">
    <subcellularLocation>
        <location evidence="1">Secreted</location>
    </subcellularLocation>
</comment>
<dbReference type="Pfam" id="PF05823">
    <property type="entry name" value="Gp-FAR-1"/>
    <property type="match status" value="1"/>
</dbReference>
<keyword evidence="6" id="KW-0175">Coiled coil</keyword>
<evidence type="ECO:0000256" key="7">
    <source>
        <dbReference type="ARBA" id="ARBA00023121"/>
    </source>
</evidence>
<sequence>MMCRLLCLLAVVSVSFACISYDDEIKLTKEEKAAIESETEALADLSGKFTKRDEVLKLIKEHAPKTYYILMKRVAVYQKYMPKVDAEAQKFVREYGNFLLEDVVIISKAKVDDDFTGMVIELAYAYKQVLSHFKALPQSSKDALEKTFCINEASREENNAKLESLMKSAIFDL</sequence>
<dbReference type="GO" id="GO:0005576">
    <property type="term" value="C:extracellular region"/>
    <property type="evidence" value="ECO:0007669"/>
    <property type="project" value="UniProtKB-SubCell"/>
</dbReference>
<evidence type="ECO:0000256" key="8">
    <source>
        <dbReference type="SAM" id="SignalP"/>
    </source>
</evidence>
<evidence type="ECO:0000256" key="5">
    <source>
        <dbReference type="ARBA" id="ARBA00022729"/>
    </source>
</evidence>
<gene>
    <name evidence="9" type="ORF">PMAYCL1PPCAC_03132</name>
</gene>
<evidence type="ECO:0000256" key="4">
    <source>
        <dbReference type="ARBA" id="ARBA00022525"/>
    </source>
</evidence>
<dbReference type="PROSITE" id="PS51257">
    <property type="entry name" value="PROKAR_LIPOPROTEIN"/>
    <property type="match status" value="1"/>
</dbReference>
<accession>A0AAN4Z7U2</accession>
<dbReference type="GO" id="GO:0008289">
    <property type="term" value="F:lipid binding"/>
    <property type="evidence" value="ECO:0007669"/>
    <property type="project" value="UniProtKB-KW"/>
</dbReference>
<reference evidence="10" key="1">
    <citation type="submission" date="2022-10" db="EMBL/GenBank/DDBJ databases">
        <title>Genome assembly of Pristionchus species.</title>
        <authorList>
            <person name="Yoshida K."/>
            <person name="Sommer R.J."/>
        </authorList>
    </citation>
    <scope>NUCLEOTIDE SEQUENCE [LARGE SCALE GENOMIC DNA]</scope>
    <source>
        <strain evidence="10">RS5460</strain>
    </source>
</reference>
<dbReference type="PANTHER" id="PTHR31418:SF7">
    <property type="entry name" value="FATTY-ACID AND RETINOL-BINDING PROTEIN 1"/>
    <property type="match status" value="1"/>
</dbReference>
<keyword evidence="10" id="KW-1185">Reference proteome</keyword>
<comment type="similarity">
    <text evidence="2">Belongs to the fatty-acid and retinol-binding protein (FARBP) family.</text>
</comment>
<proteinExistence type="inferred from homology"/>
<organism evidence="9 10">
    <name type="scientific">Pristionchus mayeri</name>
    <dbReference type="NCBI Taxonomy" id="1317129"/>
    <lineage>
        <taxon>Eukaryota</taxon>
        <taxon>Metazoa</taxon>
        <taxon>Ecdysozoa</taxon>
        <taxon>Nematoda</taxon>
        <taxon>Chromadorea</taxon>
        <taxon>Rhabditida</taxon>
        <taxon>Rhabditina</taxon>
        <taxon>Diplogasteromorpha</taxon>
        <taxon>Diplogasteroidea</taxon>
        <taxon>Neodiplogasteridae</taxon>
        <taxon>Pristionchus</taxon>
    </lineage>
</organism>
<name>A0AAN4Z7U2_9BILA</name>
<dbReference type="Gene3D" id="1.20.120.1100">
    <property type="match status" value="1"/>
</dbReference>
<dbReference type="AlphaFoldDB" id="A0AAN4Z7U2"/>
<evidence type="ECO:0000256" key="2">
    <source>
        <dbReference type="ARBA" id="ARBA00006648"/>
    </source>
</evidence>
<evidence type="ECO:0000256" key="1">
    <source>
        <dbReference type="ARBA" id="ARBA00004613"/>
    </source>
</evidence>
<evidence type="ECO:0000256" key="6">
    <source>
        <dbReference type="ARBA" id="ARBA00023054"/>
    </source>
</evidence>
<evidence type="ECO:0000313" key="10">
    <source>
        <dbReference type="Proteomes" id="UP001328107"/>
    </source>
</evidence>
<keyword evidence="7" id="KW-0446">Lipid-binding</keyword>
<feature type="signal peptide" evidence="8">
    <location>
        <begin position="1"/>
        <end position="17"/>
    </location>
</feature>
<dbReference type="EMBL" id="BTRK01000001">
    <property type="protein sequence ID" value="GMR32937.1"/>
    <property type="molecule type" value="Genomic_DNA"/>
</dbReference>
<dbReference type="PANTHER" id="PTHR31418">
    <property type="entry name" value="FATTY-ACID AND RETINOL-BINDING PROTEIN 1"/>
    <property type="match status" value="1"/>
</dbReference>
<evidence type="ECO:0000313" key="9">
    <source>
        <dbReference type="EMBL" id="GMR32937.1"/>
    </source>
</evidence>
<protein>
    <recommendedName>
        <fullName evidence="3">Fatty-acid and retinol-binding protein 1</fullName>
    </recommendedName>
</protein>